<organism evidence="1 2">
    <name type="scientific">Bartonella tribocorum</name>
    <dbReference type="NCBI Taxonomy" id="85701"/>
    <lineage>
        <taxon>Bacteria</taxon>
        <taxon>Pseudomonadati</taxon>
        <taxon>Pseudomonadota</taxon>
        <taxon>Alphaproteobacteria</taxon>
        <taxon>Hyphomicrobiales</taxon>
        <taxon>Bartonellaceae</taxon>
        <taxon>Bartonella</taxon>
    </lineage>
</organism>
<accession>A0A2M6UT13</accession>
<comment type="caution">
    <text evidence="1">The sequence shown here is derived from an EMBL/GenBank/DDBJ whole genome shotgun (WGS) entry which is preliminary data.</text>
</comment>
<proteinExistence type="predicted"/>
<sequence length="59" mass="6854">MKICKTNECELPQKTALFLKSKLYQQRIEKNLSKTINNTQRNIESLIEKNISSKSANIK</sequence>
<gene>
    <name evidence="1" type="ORF">CER18_03740</name>
</gene>
<name>A0A2M6UT13_9HYPH</name>
<evidence type="ECO:0000313" key="2">
    <source>
        <dbReference type="Proteomes" id="UP000229839"/>
    </source>
</evidence>
<dbReference type="Proteomes" id="UP000229839">
    <property type="component" value="Unassembled WGS sequence"/>
</dbReference>
<dbReference type="AlphaFoldDB" id="A0A2M6UT13"/>
<dbReference type="EMBL" id="NJGE01000006">
    <property type="protein sequence ID" value="PIT69323.1"/>
    <property type="molecule type" value="Genomic_DNA"/>
</dbReference>
<protein>
    <submittedName>
        <fullName evidence="1">Uncharacterized protein</fullName>
    </submittedName>
</protein>
<evidence type="ECO:0000313" key="1">
    <source>
        <dbReference type="EMBL" id="PIT69323.1"/>
    </source>
</evidence>
<reference evidence="1 2" key="1">
    <citation type="submission" date="2017-06" db="EMBL/GenBank/DDBJ databases">
        <title>Draft genome of Bartonella tribocorum strain L103, isolated from a rodent in Laos.</title>
        <authorList>
            <person name="Hadjadj L."/>
            <person name="Jiyipong T."/>
            <person name="Morand S."/>
            <person name="Diene S.M."/>
            <person name="Rolain J.-M."/>
        </authorList>
    </citation>
    <scope>NUCLEOTIDE SEQUENCE [LARGE SCALE GENOMIC DNA]</scope>
    <source>
        <strain evidence="1 2">L103</strain>
    </source>
</reference>